<feature type="transmembrane region" description="Helical" evidence="1">
    <location>
        <begin position="20"/>
        <end position="38"/>
    </location>
</feature>
<organism evidence="2">
    <name type="scientific">viral metagenome</name>
    <dbReference type="NCBI Taxonomy" id="1070528"/>
    <lineage>
        <taxon>unclassified sequences</taxon>
        <taxon>metagenomes</taxon>
        <taxon>organismal metagenomes</taxon>
    </lineage>
</organism>
<sequence length="180" mass="20819">MKHNNKINPKINLNMQKIHIYNGVIITFFILFIYFMFSNNISMVAVTNYLFHSDLGRIVLIVTLIAIASCNLLLGILLLGLLIFLYEYQRQQKRQRQYQDTNISKYNNMSNTIDPDQNNKNITIEDIISLENNISSKQSNSSMSFVNSFNTNTKPNSSKIMQINPSFEGTFNQNYAPFLQ</sequence>
<reference evidence="2" key="1">
    <citation type="journal article" date="2020" name="Nature">
        <title>Giant virus diversity and host interactions through global metagenomics.</title>
        <authorList>
            <person name="Schulz F."/>
            <person name="Roux S."/>
            <person name="Paez-Espino D."/>
            <person name="Jungbluth S."/>
            <person name="Walsh D.A."/>
            <person name="Denef V.J."/>
            <person name="McMahon K.D."/>
            <person name="Konstantinidis K.T."/>
            <person name="Eloe-Fadrosh E.A."/>
            <person name="Kyrpides N.C."/>
            <person name="Woyke T."/>
        </authorList>
    </citation>
    <scope>NUCLEOTIDE SEQUENCE</scope>
    <source>
        <strain evidence="2">GVMAG-M-3300023179-116</strain>
    </source>
</reference>
<keyword evidence="1" id="KW-1133">Transmembrane helix</keyword>
<keyword evidence="1" id="KW-0472">Membrane</keyword>
<evidence type="ECO:0000313" key="2">
    <source>
        <dbReference type="EMBL" id="QHT23599.1"/>
    </source>
</evidence>
<feature type="transmembrane region" description="Helical" evidence="1">
    <location>
        <begin position="58"/>
        <end position="86"/>
    </location>
</feature>
<proteinExistence type="predicted"/>
<name>A0A6C0E5P6_9ZZZZ</name>
<dbReference type="EMBL" id="MN739733">
    <property type="protein sequence ID" value="QHT23599.1"/>
    <property type="molecule type" value="Genomic_DNA"/>
</dbReference>
<evidence type="ECO:0000256" key="1">
    <source>
        <dbReference type="SAM" id="Phobius"/>
    </source>
</evidence>
<accession>A0A6C0E5P6</accession>
<keyword evidence="1" id="KW-0812">Transmembrane</keyword>
<protein>
    <submittedName>
        <fullName evidence="2">Uncharacterized protein</fullName>
    </submittedName>
</protein>
<dbReference type="AlphaFoldDB" id="A0A6C0E5P6"/>